<dbReference type="EMBL" id="BLQM01000384">
    <property type="protein sequence ID" value="GMH86897.1"/>
    <property type="molecule type" value="Genomic_DNA"/>
</dbReference>
<protein>
    <submittedName>
        <fullName evidence="2">Uncharacterized protein</fullName>
    </submittedName>
</protein>
<feature type="region of interest" description="Disordered" evidence="1">
    <location>
        <begin position="1"/>
        <end position="24"/>
    </location>
</feature>
<feature type="region of interest" description="Disordered" evidence="1">
    <location>
        <begin position="71"/>
        <end position="121"/>
    </location>
</feature>
<sequence length="188" mass="20104">MGAGASVNLEEEKKKPLDLSDVNTPRGETLKAELIRLRTILAQTEFEPVPDSLITDPEVLKGDANAAGVKFEVPDPDDVSVASSSDIELTEEEMLKLRQKRRSKTGPGTTRSGRKGSVMSQGMVLNMAHSVGEVGSSYTMTPPTDGRSLGHDGITEASESQENSPMPIKREVEVGKKVEGGGEVVKVE</sequence>
<proteinExistence type="predicted"/>
<organism evidence="2 3">
    <name type="scientific">Triparma laevis f. inornata</name>
    <dbReference type="NCBI Taxonomy" id="1714386"/>
    <lineage>
        <taxon>Eukaryota</taxon>
        <taxon>Sar</taxon>
        <taxon>Stramenopiles</taxon>
        <taxon>Ochrophyta</taxon>
        <taxon>Bolidophyceae</taxon>
        <taxon>Parmales</taxon>
        <taxon>Triparmaceae</taxon>
        <taxon>Triparma</taxon>
    </lineage>
</organism>
<comment type="caution">
    <text evidence="2">The sequence shown here is derived from an EMBL/GenBank/DDBJ whole genome shotgun (WGS) entry which is preliminary data.</text>
</comment>
<dbReference type="Proteomes" id="UP001162640">
    <property type="component" value="Unassembled WGS sequence"/>
</dbReference>
<reference evidence="3" key="1">
    <citation type="journal article" date="2023" name="Commun. Biol.">
        <title>Genome analysis of Parmales, the sister group of diatoms, reveals the evolutionary specialization of diatoms from phago-mixotrophs to photoautotrophs.</title>
        <authorList>
            <person name="Ban H."/>
            <person name="Sato S."/>
            <person name="Yoshikawa S."/>
            <person name="Yamada K."/>
            <person name="Nakamura Y."/>
            <person name="Ichinomiya M."/>
            <person name="Sato N."/>
            <person name="Blanc-Mathieu R."/>
            <person name="Endo H."/>
            <person name="Kuwata A."/>
            <person name="Ogata H."/>
        </authorList>
    </citation>
    <scope>NUCLEOTIDE SEQUENCE [LARGE SCALE GENOMIC DNA]</scope>
</reference>
<gene>
    <name evidence="2" type="ORF">TL16_g10687</name>
</gene>
<feature type="compositionally biased region" description="Basic and acidic residues" evidence="1">
    <location>
        <begin position="168"/>
        <end position="188"/>
    </location>
</feature>
<accession>A0A9W7EQB8</accession>
<evidence type="ECO:0000313" key="3">
    <source>
        <dbReference type="Proteomes" id="UP001162640"/>
    </source>
</evidence>
<evidence type="ECO:0000256" key="1">
    <source>
        <dbReference type="SAM" id="MobiDB-lite"/>
    </source>
</evidence>
<evidence type="ECO:0000313" key="2">
    <source>
        <dbReference type="EMBL" id="GMH86897.1"/>
    </source>
</evidence>
<name>A0A9W7EQB8_9STRA</name>
<feature type="region of interest" description="Disordered" evidence="1">
    <location>
        <begin position="134"/>
        <end position="188"/>
    </location>
</feature>
<dbReference type="AlphaFoldDB" id="A0A9W7EQB8"/>